<dbReference type="InterPro" id="IPR002781">
    <property type="entry name" value="TM_pro_TauE-like"/>
</dbReference>
<keyword evidence="3 6" id="KW-0812">Transmembrane</keyword>
<comment type="subcellular location">
    <subcellularLocation>
        <location evidence="6">Cell membrane</location>
        <topology evidence="6">Multi-pass membrane protein</topology>
    </subcellularLocation>
    <subcellularLocation>
        <location evidence="1">Membrane</location>
        <topology evidence="1">Multi-pass membrane protein</topology>
    </subcellularLocation>
</comment>
<dbReference type="STRING" id="150033.RV14_GL000764"/>
<dbReference type="PANTHER" id="PTHR43701:SF2">
    <property type="entry name" value="MEMBRANE TRANSPORTER PROTEIN YJNA-RELATED"/>
    <property type="match status" value="1"/>
</dbReference>
<protein>
    <recommendedName>
        <fullName evidence="6">Probable membrane transporter protein</fullName>
    </recommendedName>
</protein>
<proteinExistence type="inferred from homology"/>
<feature type="transmembrane region" description="Helical" evidence="6">
    <location>
        <begin position="121"/>
        <end position="140"/>
    </location>
</feature>
<keyword evidence="5 6" id="KW-0472">Membrane</keyword>
<organism evidence="7 8">
    <name type="scientific">Enterococcus ratti</name>
    <dbReference type="NCBI Taxonomy" id="150033"/>
    <lineage>
        <taxon>Bacteria</taxon>
        <taxon>Bacillati</taxon>
        <taxon>Bacillota</taxon>
        <taxon>Bacilli</taxon>
        <taxon>Lactobacillales</taxon>
        <taxon>Enterococcaceae</taxon>
        <taxon>Enterococcus</taxon>
    </lineage>
</organism>
<evidence type="ECO:0000256" key="1">
    <source>
        <dbReference type="ARBA" id="ARBA00004141"/>
    </source>
</evidence>
<comment type="caution">
    <text evidence="7">The sequence shown here is derived from an EMBL/GenBank/DDBJ whole genome shotgun (WGS) entry which is preliminary data.</text>
</comment>
<comment type="similarity">
    <text evidence="2 6">Belongs to the 4-toluene sulfonate uptake permease (TSUP) (TC 2.A.102) family.</text>
</comment>
<dbReference type="InterPro" id="IPR051598">
    <property type="entry name" value="TSUP/Inactive_protease-like"/>
</dbReference>
<reference evidence="7 8" key="1">
    <citation type="submission" date="2014-12" db="EMBL/GenBank/DDBJ databases">
        <title>Draft genome sequences of 29 type strains of Enterococci.</title>
        <authorList>
            <person name="Zhong Z."/>
            <person name="Sun Z."/>
            <person name="Liu W."/>
            <person name="Zhang W."/>
            <person name="Zhang H."/>
        </authorList>
    </citation>
    <scope>NUCLEOTIDE SEQUENCE [LARGE SCALE GENOMIC DNA]</scope>
    <source>
        <strain evidence="7 8">DSM 15687</strain>
    </source>
</reference>
<dbReference type="AlphaFoldDB" id="A0A1L8WFL2"/>
<evidence type="ECO:0000313" key="7">
    <source>
        <dbReference type="EMBL" id="OJG79824.1"/>
    </source>
</evidence>
<dbReference type="GO" id="GO:0005886">
    <property type="term" value="C:plasma membrane"/>
    <property type="evidence" value="ECO:0007669"/>
    <property type="project" value="UniProtKB-SubCell"/>
</dbReference>
<evidence type="ECO:0000313" key="8">
    <source>
        <dbReference type="Proteomes" id="UP000182152"/>
    </source>
</evidence>
<evidence type="ECO:0000256" key="4">
    <source>
        <dbReference type="ARBA" id="ARBA00022989"/>
    </source>
</evidence>
<dbReference type="EMBL" id="JXLB01000017">
    <property type="protein sequence ID" value="OJG79824.1"/>
    <property type="molecule type" value="Genomic_DNA"/>
</dbReference>
<evidence type="ECO:0000256" key="2">
    <source>
        <dbReference type="ARBA" id="ARBA00009142"/>
    </source>
</evidence>
<evidence type="ECO:0000256" key="6">
    <source>
        <dbReference type="RuleBase" id="RU363041"/>
    </source>
</evidence>
<dbReference type="Pfam" id="PF01925">
    <property type="entry name" value="TauE"/>
    <property type="match status" value="1"/>
</dbReference>
<feature type="transmembrane region" description="Helical" evidence="6">
    <location>
        <begin position="20"/>
        <end position="40"/>
    </location>
</feature>
<keyword evidence="6" id="KW-1003">Cell membrane</keyword>
<keyword evidence="8" id="KW-1185">Reference proteome</keyword>
<name>A0A1L8WFL2_9ENTE</name>
<feature type="transmembrane region" description="Helical" evidence="6">
    <location>
        <begin position="77"/>
        <end position="101"/>
    </location>
</feature>
<evidence type="ECO:0000256" key="5">
    <source>
        <dbReference type="ARBA" id="ARBA00023136"/>
    </source>
</evidence>
<dbReference type="Proteomes" id="UP000182152">
    <property type="component" value="Unassembled WGS sequence"/>
</dbReference>
<accession>A0A1L8WFL2</accession>
<feature type="transmembrane region" description="Helical" evidence="6">
    <location>
        <begin position="152"/>
        <end position="170"/>
    </location>
</feature>
<dbReference type="PANTHER" id="PTHR43701">
    <property type="entry name" value="MEMBRANE TRANSPORTER PROTEIN MJ0441-RELATED"/>
    <property type="match status" value="1"/>
</dbReference>
<gene>
    <name evidence="7" type="ORF">RV14_GL000764</name>
</gene>
<feature type="transmembrane region" description="Helical" evidence="6">
    <location>
        <begin position="52"/>
        <end position="71"/>
    </location>
</feature>
<sequence>MMGNRLFDYLLTVFVSSNQVQLIQILLTILTLVFAFIYSFGNWRSYTFESFFWYLFCGFLLGFLASLLGIGGGPINVSLLMLLFSMTIKAATMYSICIIFFSQLAKLMTIFMTTGIQQYDLSTLVFIIPAAVLGGIIGSKLSNWLSSNNVKIVFQAAILLVIGLNVYNGWQLCQM</sequence>
<evidence type="ECO:0000256" key="3">
    <source>
        <dbReference type="ARBA" id="ARBA00022692"/>
    </source>
</evidence>
<keyword evidence="4 6" id="KW-1133">Transmembrane helix</keyword>